<sequence length="322" mass="36602">MEGGGSSSRGLLPFLAINAVSEYYRLGRMPPVTASLVAANTVIYLRPSFLESVIPTIDEVWFNPHLIFKYTDLKRFFLSPFFHPNDSHLVYNMISLMWKGNQLEMSMGSTEFATMVATLLGMSQGITLLLTKSLLLLNYRRPYYFTYDAGFSGILFGMKVVLNSQAQDNTYVHGLLLPAKYAAWVELLLVQWLVPGVSFTTHLGGILAGFLYLYLRDAYSGPNPLTAVIQRIRRAFQWPLRFLRRLFRRRRTLGRGTVGGGQRTWSSNTWRCRACTFENSTLSSECEMCGASESAEVPPFRSPQGNLSLEELRSRRLQRFDR</sequence>
<keyword evidence="9 12" id="KW-1133">Transmembrane helix</keyword>
<evidence type="ECO:0000256" key="2">
    <source>
        <dbReference type="ARBA" id="ARBA00009045"/>
    </source>
</evidence>
<evidence type="ECO:0000256" key="8">
    <source>
        <dbReference type="ARBA" id="ARBA00022833"/>
    </source>
</evidence>
<evidence type="ECO:0000256" key="4">
    <source>
        <dbReference type="ARBA" id="ARBA00022692"/>
    </source>
</evidence>
<dbReference type="PANTHER" id="PTHR43066:SF1">
    <property type="entry name" value="RHOMBOID PROTEIN 2"/>
    <property type="match status" value="1"/>
</dbReference>
<feature type="transmembrane region" description="Helical" evidence="12">
    <location>
        <begin position="112"/>
        <end position="131"/>
    </location>
</feature>
<name>A0A7N0UD21_KALFE</name>
<dbReference type="EnsemblPlants" id="Kaladp0060s0457.1.v1.1">
    <property type="protein sequence ID" value="Kaladp0060s0457.1.v1.1"/>
    <property type="gene ID" value="Kaladp0060s0457.v1.1"/>
</dbReference>
<dbReference type="SUPFAM" id="SSF144091">
    <property type="entry name" value="Rhomboid-like"/>
    <property type="match status" value="1"/>
</dbReference>
<evidence type="ECO:0000256" key="12">
    <source>
        <dbReference type="SAM" id="Phobius"/>
    </source>
</evidence>
<feature type="transmembrane region" description="Helical" evidence="12">
    <location>
        <begin position="143"/>
        <end position="162"/>
    </location>
</feature>
<evidence type="ECO:0000256" key="10">
    <source>
        <dbReference type="ARBA" id="ARBA00023136"/>
    </source>
</evidence>
<evidence type="ECO:0000256" key="7">
    <source>
        <dbReference type="ARBA" id="ARBA00022801"/>
    </source>
</evidence>
<evidence type="ECO:0000313" key="14">
    <source>
        <dbReference type="EnsemblPlants" id="Kaladp0060s0457.1.v1.1"/>
    </source>
</evidence>
<keyword evidence="5" id="KW-0479">Metal-binding</keyword>
<feature type="transmembrane region" description="Helical" evidence="12">
    <location>
        <begin position="182"/>
        <end position="215"/>
    </location>
</feature>
<dbReference type="PROSITE" id="PS50199">
    <property type="entry name" value="ZF_RANBP2_2"/>
    <property type="match status" value="1"/>
</dbReference>
<accession>A0A7N0UD21</accession>
<dbReference type="SMART" id="SM00547">
    <property type="entry name" value="ZnF_RBZ"/>
    <property type="match status" value="1"/>
</dbReference>
<feature type="domain" description="RanBP2-type" evidence="13">
    <location>
        <begin position="266"/>
        <end position="295"/>
    </location>
</feature>
<dbReference type="InterPro" id="IPR001876">
    <property type="entry name" value="Znf_RanBP2"/>
</dbReference>
<evidence type="ECO:0000256" key="6">
    <source>
        <dbReference type="ARBA" id="ARBA00022771"/>
    </source>
</evidence>
<evidence type="ECO:0000259" key="13">
    <source>
        <dbReference type="PROSITE" id="PS50199"/>
    </source>
</evidence>
<evidence type="ECO:0000313" key="15">
    <source>
        <dbReference type="Proteomes" id="UP000594263"/>
    </source>
</evidence>
<keyword evidence="8" id="KW-0862">Zinc</keyword>
<keyword evidence="7" id="KW-0378">Hydrolase</keyword>
<comment type="similarity">
    <text evidence="2">Belongs to the peptidase S54 family.</text>
</comment>
<dbReference type="FunFam" id="1.20.1540.10:FF:000026">
    <property type="entry name" value="Rhomboid-like protein 14, mitochondrial"/>
    <property type="match status" value="1"/>
</dbReference>
<dbReference type="InterPro" id="IPR022764">
    <property type="entry name" value="Peptidase_S54_rhomboid_dom"/>
</dbReference>
<dbReference type="GO" id="GO:0006508">
    <property type="term" value="P:proteolysis"/>
    <property type="evidence" value="ECO:0007669"/>
    <property type="project" value="UniProtKB-KW"/>
</dbReference>
<dbReference type="InterPro" id="IPR036443">
    <property type="entry name" value="Znf_RanBP2_sf"/>
</dbReference>
<dbReference type="Pfam" id="PF01694">
    <property type="entry name" value="Rhomboid"/>
    <property type="match status" value="1"/>
</dbReference>
<dbReference type="InterPro" id="IPR035952">
    <property type="entry name" value="Rhomboid-like_sf"/>
</dbReference>
<dbReference type="Proteomes" id="UP000594263">
    <property type="component" value="Unplaced"/>
</dbReference>
<evidence type="ECO:0000256" key="1">
    <source>
        <dbReference type="ARBA" id="ARBA00004141"/>
    </source>
</evidence>
<organism evidence="14 15">
    <name type="scientific">Kalanchoe fedtschenkoi</name>
    <name type="common">Lavender scallops</name>
    <name type="synonym">South American air plant</name>
    <dbReference type="NCBI Taxonomy" id="63787"/>
    <lineage>
        <taxon>Eukaryota</taxon>
        <taxon>Viridiplantae</taxon>
        <taxon>Streptophyta</taxon>
        <taxon>Embryophyta</taxon>
        <taxon>Tracheophyta</taxon>
        <taxon>Spermatophyta</taxon>
        <taxon>Magnoliopsida</taxon>
        <taxon>eudicotyledons</taxon>
        <taxon>Gunneridae</taxon>
        <taxon>Pentapetalae</taxon>
        <taxon>Saxifragales</taxon>
        <taxon>Crassulaceae</taxon>
        <taxon>Kalanchoe</taxon>
    </lineage>
</organism>
<evidence type="ECO:0000256" key="11">
    <source>
        <dbReference type="PROSITE-ProRule" id="PRU00322"/>
    </source>
</evidence>
<evidence type="ECO:0000256" key="3">
    <source>
        <dbReference type="ARBA" id="ARBA00022670"/>
    </source>
</evidence>
<dbReference type="Gene3D" id="2.30.30.380">
    <property type="entry name" value="Zn-finger domain of Sec23/24"/>
    <property type="match status" value="1"/>
</dbReference>
<evidence type="ECO:0000256" key="5">
    <source>
        <dbReference type="ARBA" id="ARBA00022723"/>
    </source>
</evidence>
<dbReference type="Gene3D" id="1.20.1540.10">
    <property type="entry name" value="Rhomboid-like"/>
    <property type="match status" value="1"/>
</dbReference>
<dbReference type="GO" id="GO:0016020">
    <property type="term" value="C:membrane"/>
    <property type="evidence" value="ECO:0007669"/>
    <property type="project" value="UniProtKB-SubCell"/>
</dbReference>
<comment type="subcellular location">
    <subcellularLocation>
        <location evidence="1">Membrane</location>
        <topology evidence="1">Multi-pass membrane protein</topology>
    </subcellularLocation>
</comment>
<dbReference type="Gramene" id="Kaladp0060s0457.1.v1.1">
    <property type="protein sequence ID" value="Kaladp0060s0457.1.v1.1"/>
    <property type="gene ID" value="Kaladp0060s0457.v1.1"/>
</dbReference>
<dbReference type="GO" id="GO:0008270">
    <property type="term" value="F:zinc ion binding"/>
    <property type="evidence" value="ECO:0007669"/>
    <property type="project" value="UniProtKB-KW"/>
</dbReference>
<reference evidence="14" key="1">
    <citation type="submission" date="2021-01" db="UniProtKB">
        <authorList>
            <consortium name="EnsemblPlants"/>
        </authorList>
    </citation>
    <scope>IDENTIFICATION</scope>
</reference>
<evidence type="ECO:0000256" key="9">
    <source>
        <dbReference type="ARBA" id="ARBA00022989"/>
    </source>
</evidence>
<keyword evidence="3" id="KW-0645">Protease</keyword>
<dbReference type="PANTHER" id="PTHR43066">
    <property type="entry name" value="RHOMBOID-RELATED PROTEIN"/>
    <property type="match status" value="1"/>
</dbReference>
<dbReference type="OMA" id="IMGWPLR"/>
<keyword evidence="6 11" id="KW-0863">Zinc-finger</keyword>
<dbReference type="SUPFAM" id="SSF90209">
    <property type="entry name" value="Ran binding protein zinc finger-like"/>
    <property type="match status" value="1"/>
</dbReference>
<dbReference type="GO" id="GO:0004252">
    <property type="term" value="F:serine-type endopeptidase activity"/>
    <property type="evidence" value="ECO:0007669"/>
    <property type="project" value="InterPro"/>
</dbReference>
<proteinExistence type="inferred from homology"/>
<dbReference type="AlphaFoldDB" id="A0A7N0UD21"/>
<keyword evidence="15" id="KW-1185">Reference proteome</keyword>
<keyword evidence="4 12" id="KW-0812">Transmembrane</keyword>
<keyword evidence="10 12" id="KW-0472">Membrane</keyword>
<protein>
    <recommendedName>
        <fullName evidence="13">RanBP2-type domain-containing protein</fullName>
    </recommendedName>
</protein>
<dbReference type="PROSITE" id="PS01358">
    <property type="entry name" value="ZF_RANBP2_1"/>
    <property type="match status" value="1"/>
</dbReference>